<dbReference type="InterPro" id="IPR035547">
    <property type="entry name" value="Phospholipase_B"/>
</dbReference>
<dbReference type="InterPro" id="IPR038885">
    <property type="entry name" value="PLB1"/>
</dbReference>
<evidence type="ECO:0000256" key="16">
    <source>
        <dbReference type="ARBA" id="ARBA00029723"/>
    </source>
</evidence>
<keyword evidence="6 45" id="KW-0732">Signal</keyword>
<evidence type="ECO:0000256" key="21">
    <source>
        <dbReference type="ARBA" id="ARBA00047324"/>
    </source>
</evidence>
<comment type="catalytic activity">
    <reaction evidence="42">
        <text>2-(9Z-octadecenoyl)-glycerol + H2O = glycerol + (9Z)-octadecenoate + H(+)</text>
        <dbReference type="Rhea" id="RHEA:38491"/>
        <dbReference type="ChEBI" id="CHEBI:15377"/>
        <dbReference type="ChEBI" id="CHEBI:15378"/>
        <dbReference type="ChEBI" id="CHEBI:17754"/>
        <dbReference type="ChEBI" id="CHEBI:30823"/>
        <dbReference type="ChEBI" id="CHEBI:73990"/>
    </reaction>
    <physiologicalReaction direction="left-to-right" evidence="42">
        <dbReference type="Rhea" id="RHEA:38492"/>
    </physiologicalReaction>
</comment>
<keyword evidence="10" id="KW-0443">Lipid metabolism</keyword>
<comment type="catalytic activity">
    <reaction evidence="38">
        <text>1-O-hexadecyl-2-(9Z)-octadecenoyl-sn-glycero-3-phosphocholine + H2O = 1-O-hexadecyl-sn-glycero-3-phosphocholine + (9Z)-octadecenoate + H(+)</text>
        <dbReference type="Rhea" id="RHEA:40915"/>
        <dbReference type="ChEBI" id="CHEBI:15377"/>
        <dbReference type="ChEBI" id="CHEBI:15378"/>
        <dbReference type="ChEBI" id="CHEBI:30823"/>
        <dbReference type="ChEBI" id="CHEBI:34112"/>
        <dbReference type="ChEBI" id="CHEBI:64496"/>
    </reaction>
    <physiologicalReaction direction="left-to-right" evidence="38">
        <dbReference type="Rhea" id="RHEA:40916"/>
    </physiologicalReaction>
</comment>
<comment type="catalytic activity">
    <reaction evidence="31">
        <text>1-octadecanoyl-2-(9Z,12Z)-octadecadienoyl-sn-glycerol + H2O = 1-octadecanoyl-sn-glycerol + (9Z,12Z)-octadecadienoate + H(+)</text>
        <dbReference type="Rhea" id="RHEA:40927"/>
        <dbReference type="ChEBI" id="CHEBI:15377"/>
        <dbReference type="ChEBI" id="CHEBI:15378"/>
        <dbReference type="ChEBI" id="CHEBI:30245"/>
        <dbReference type="ChEBI" id="CHEBI:75550"/>
        <dbReference type="ChEBI" id="CHEBI:77097"/>
    </reaction>
    <physiologicalReaction direction="left-to-right" evidence="31">
        <dbReference type="Rhea" id="RHEA:40928"/>
    </physiologicalReaction>
</comment>
<comment type="subcellular location">
    <subcellularLocation>
        <location evidence="1">Apical cell membrane</location>
        <topology evidence="1">Single-pass type I membrane protein</topology>
    </subcellularLocation>
</comment>
<comment type="catalytic activity">
    <reaction evidence="26">
        <text>1-hexadecanoyl-2-(9Z-octadecenoyl)-sn-glycero-3-phospho-(1'-sn-glycerol) + H2O = 1-hexadecanoyl-sn-glycero-3-phospho-(1'-sn-glycerol) + (9Z)-octadecenoate + H(+)</text>
        <dbReference type="Rhea" id="RHEA:40919"/>
        <dbReference type="ChEBI" id="CHEBI:15377"/>
        <dbReference type="ChEBI" id="CHEBI:15378"/>
        <dbReference type="ChEBI" id="CHEBI:30823"/>
        <dbReference type="ChEBI" id="CHEBI:72841"/>
        <dbReference type="ChEBI" id="CHEBI:75158"/>
    </reaction>
    <physiologicalReaction direction="left-to-right" evidence="26">
        <dbReference type="Rhea" id="RHEA:40920"/>
    </physiologicalReaction>
</comment>
<comment type="catalytic activity">
    <reaction evidence="15">
        <text>a 1,2-diacyl-sn-glycero-3-phosphocholine + H2O = a 1-acyl-sn-glycero-3-phosphocholine + a fatty acid + H(+)</text>
        <dbReference type="Rhea" id="RHEA:15801"/>
        <dbReference type="ChEBI" id="CHEBI:15377"/>
        <dbReference type="ChEBI" id="CHEBI:15378"/>
        <dbReference type="ChEBI" id="CHEBI:28868"/>
        <dbReference type="ChEBI" id="CHEBI:57643"/>
        <dbReference type="ChEBI" id="CHEBI:58168"/>
        <dbReference type="EC" id="3.1.1.4"/>
    </reaction>
    <physiologicalReaction direction="left-to-right" evidence="15">
        <dbReference type="Rhea" id="RHEA:15802"/>
    </physiologicalReaction>
</comment>
<evidence type="ECO:0000256" key="43">
    <source>
        <dbReference type="SAM" id="MobiDB-lite"/>
    </source>
</evidence>
<keyword evidence="11 44" id="KW-0472">Membrane</keyword>
<evidence type="ECO:0000256" key="37">
    <source>
        <dbReference type="ARBA" id="ARBA00048869"/>
    </source>
</evidence>
<comment type="catalytic activity">
    <reaction evidence="35">
        <text>1-hexadecanoyl-sn-glycero-3-phosphocholine + H2O = sn-glycerol 3-phosphocholine + hexadecanoate + H(+)</text>
        <dbReference type="Rhea" id="RHEA:40435"/>
        <dbReference type="ChEBI" id="CHEBI:7896"/>
        <dbReference type="ChEBI" id="CHEBI:15377"/>
        <dbReference type="ChEBI" id="CHEBI:15378"/>
        <dbReference type="ChEBI" id="CHEBI:16870"/>
        <dbReference type="ChEBI" id="CHEBI:72998"/>
    </reaction>
    <physiologicalReaction direction="left-to-right" evidence="35">
        <dbReference type="Rhea" id="RHEA:40436"/>
    </physiologicalReaction>
</comment>
<keyword evidence="5 44" id="KW-0812">Transmembrane</keyword>
<keyword evidence="4" id="KW-1003">Cell membrane</keyword>
<evidence type="ECO:0000256" key="39">
    <source>
        <dbReference type="ARBA" id="ARBA00048939"/>
    </source>
</evidence>
<evidence type="ECO:0000256" key="10">
    <source>
        <dbReference type="ARBA" id="ARBA00023098"/>
    </source>
</evidence>
<dbReference type="EnsemblMetazoa" id="G10449.2">
    <property type="protein sequence ID" value="G10449.2:cds"/>
    <property type="gene ID" value="G10449"/>
</dbReference>
<dbReference type="GO" id="GO:0004806">
    <property type="term" value="F:triacylglycerol lipase activity"/>
    <property type="evidence" value="ECO:0007669"/>
    <property type="project" value="UniProtKB-EC"/>
</dbReference>
<dbReference type="GO" id="GO:0004623">
    <property type="term" value="F:phospholipase A2 activity"/>
    <property type="evidence" value="ECO:0007669"/>
    <property type="project" value="UniProtKB-EC"/>
</dbReference>
<evidence type="ECO:0000256" key="36">
    <source>
        <dbReference type="ARBA" id="ARBA00048699"/>
    </source>
</evidence>
<dbReference type="GO" id="GO:0031526">
    <property type="term" value="C:brush border membrane"/>
    <property type="evidence" value="ECO:0007669"/>
    <property type="project" value="TreeGrafter"/>
</dbReference>
<dbReference type="OrthoDB" id="10265800at2759"/>
<comment type="catalytic activity">
    <reaction evidence="23">
        <text>1-(9Z-octadecenoyl)-glycerol + H2O = glycerol + (9Z)-octadecenoate + H(+)</text>
        <dbReference type="Rhea" id="RHEA:38487"/>
        <dbReference type="ChEBI" id="CHEBI:15377"/>
        <dbReference type="ChEBI" id="CHEBI:15378"/>
        <dbReference type="ChEBI" id="CHEBI:17754"/>
        <dbReference type="ChEBI" id="CHEBI:30823"/>
        <dbReference type="ChEBI" id="CHEBI:75342"/>
    </reaction>
    <physiologicalReaction direction="left-to-right" evidence="23">
        <dbReference type="Rhea" id="RHEA:38488"/>
    </physiologicalReaction>
</comment>
<feature type="compositionally biased region" description="Low complexity" evidence="43">
    <location>
        <begin position="396"/>
        <end position="409"/>
    </location>
</feature>
<comment type="catalytic activity">
    <reaction evidence="33">
        <text>a 1-acyl-sn-glycero-3-phosphocholine + H2O = sn-glycerol 3-phosphocholine + a fatty acid + H(+)</text>
        <dbReference type="Rhea" id="RHEA:15177"/>
        <dbReference type="ChEBI" id="CHEBI:15377"/>
        <dbReference type="ChEBI" id="CHEBI:15378"/>
        <dbReference type="ChEBI" id="CHEBI:16870"/>
        <dbReference type="ChEBI" id="CHEBI:28868"/>
        <dbReference type="ChEBI" id="CHEBI:58168"/>
        <dbReference type="EC" id="3.1.1.5"/>
    </reaction>
    <physiologicalReaction direction="left-to-right" evidence="33">
        <dbReference type="Rhea" id="RHEA:15178"/>
    </physiologicalReaction>
</comment>
<sequence>MDIKIAILVVLCLHCTVADYKRYRDFILSQANNVTLNRLFAEHAQKYRTSANQVPNFPCSTYTLKRGAVTVHNLAPEDISVVAGVGDSITAGTGIQAKTIIGLLTEYRGLSWSIGGDENVEDYVTLANIIKKYNPDVKGFSLGKGDVNSDNAHLNVANPGDQARDMPAQANLLVERMKTEPGVDFENDWKLITLFIGGNDLCDYCDDKETFSTANFIAYVTEALDILHKNIPRAFVNVVETLNIADISVLNEGLICDTIHFFLCRCGTFPSETEREEMRAAVRSYQQGVRDLVSSGRYDTRDDFTVVAQPFFEDTEIPRMPDTSEADLSYFAPDCFHLSEKGHKAAAEALWNNMVEPVGQKRLKWTPEEPVECPSQDHPYFYTSKNSGDSSKRSKSGFGSSASDSTESGNTDTSSSQTTGLVIGACVAVVGIVCAAIFVVRRKNKNRGQPLLQKNDHVTYTNL</sequence>
<evidence type="ECO:0000313" key="47">
    <source>
        <dbReference type="Proteomes" id="UP000005408"/>
    </source>
</evidence>
<evidence type="ECO:0000256" key="29">
    <source>
        <dbReference type="ARBA" id="ARBA00048227"/>
    </source>
</evidence>
<evidence type="ECO:0000256" key="3">
    <source>
        <dbReference type="ARBA" id="ARBA00015133"/>
    </source>
</evidence>
<comment type="catalytic activity">
    <reaction evidence="40">
        <text>1,2-dihexadecanoyl-sn-glycero-3-phosphocholine + 2 H2O = sn-glycerol 3-phosphocholine + 2 hexadecanoate + 2 H(+)</text>
        <dbReference type="Rhea" id="RHEA:40975"/>
        <dbReference type="ChEBI" id="CHEBI:7896"/>
        <dbReference type="ChEBI" id="CHEBI:15377"/>
        <dbReference type="ChEBI" id="CHEBI:15378"/>
        <dbReference type="ChEBI" id="CHEBI:16870"/>
        <dbReference type="ChEBI" id="CHEBI:72999"/>
    </reaction>
    <physiologicalReaction direction="left-to-right" evidence="40">
        <dbReference type="Rhea" id="RHEA:40976"/>
    </physiologicalReaction>
</comment>
<feature type="chain" id="PRO_5042430654" description="Phospholipase B1, membrane-associated" evidence="45">
    <location>
        <begin position="19"/>
        <end position="463"/>
    </location>
</feature>
<evidence type="ECO:0000256" key="30">
    <source>
        <dbReference type="ARBA" id="ARBA00048362"/>
    </source>
</evidence>
<comment type="catalytic activity">
    <reaction evidence="25">
        <text>2,3-di-(9Z)-octadecenoyl-sn-glycerol + H2O = 3-(9Z-octadecenoyl)-sn-glycerol + (9Z)-octadecenoate + H(+)</text>
        <dbReference type="Rhea" id="RHEA:42604"/>
        <dbReference type="ChEBI" id="CHEBI:15377"/>
        <dbReference type="ChEBI" id="CHEBI:15378"/>
        <dbReference type="ChEBI" id="CHEBI:30823"/>
        <dbReference type="ChEBI" id="CHEBI:75824"/>
        <dbReference type="ChEBI" id="CHEBI:75938"/>
    </reaction>
    <physiologicalReaction direction="left-to-right" evidence="25">
        <dbReference type="Rhea" id="RHEA:42605"/>
    </physiologicalReaction>
</comment>
<dbReference type="OMA" id="NDFCTNI"/>
<evidence type="ECO:0000256" key="4">
    <source>
        <dbReference type="ARBA" id="ARBA00022475"/>
    </source>
</evidence>
<evidence type="ECO:0000256" key="18">
    <source>
        <dbReference type="ARBA" id="ARBA00031485"/>
    </source>
</evidence>
<evidence type="ECO:0000256" key="9">
    <source>
        <dbReference type="ARBA" id="ARBA00022989"/>
    </source>
</evidence>
<dbReference type="CDD" id="cd01824">
    <property type="entry name" value="Phospholipase_B_like"/>
    <property type="match status" value="1"/>
</dbReference>
<evidence type="ECO:0000256" key="41">
    <source>
        <dbReference type="ARBA" id="ARBA00049372"/>
    </source>
</evidence>
<evidence type="ECO:0000256" key="28">
    <source>
        <dbReference type="ARBA" id="ARBA00048058"/>
    </source>
</evidence>
<evidence type="ECO:0000256" key="11">
    <source>
        <dbReference type="ARBA" id="ARBA00023136"/>
    </source>
</evidence>
<feature type="region of interest" description="Disordered" evidence="43">
    <location>
        <begin position="368"/>
        <end position="417"/>
    </location>
</feature>
<comment type="catalytic activity">
    <reaction evidence="41">
        <text>1,3-di-(9Z-octadecenoyl)-glycerol + H2O = 1-(9Z-octadecenoyl)-glycerol + (9Z)-octadecenoate + H(+)</text>
        <dbReference type="Rhea" id="RHEA:39939"/>
        <dbReference type="ChEBI" id="CHEBI:15377"/>
        <dbReference type="ChEBI" id="CHEBI:15378"/>
        <dbReference type="ChEBI" id="CHEBI:30823"/>
        <dbReference type="ChEBI" id="CHEBI:75342"/>
        <dbReference type="ChEBI" id="CHEBI:75735"/>
    </reaction>
    <physiologicalReaction direction="left-to-right" evidence="41">
        <dbReference type="Rhea" id="RHEA:39940"/>
    </physiologicalReaction>
</comment>
<evidence type="ECO:0000256" key="7">
    <source>
        <dbReference type="ARBA" id="ARBA00022737"/>
    </source>
</evidence>
<dbReference type="Proteomes" id="UP000005408">
    <property type="component" value="Unassembled WGS sequence"/>
</dbReference>
<evidence type="ECO:0000256" key="25">
    <source>
        <dbReference type="ARBA" id="ARBA00048011"/>
    </source>
</evidence>
<comment type="catalytic activity">
    <reaction evidence="39">
        <text>1-hexadecanoyl-2-(9Z)-octadecenoyl-3-octadecanoyl-sn-glycerol + H2O = 1-hexadecanoyl-3-octadecanoyl-sn-glycerol + (9Z)-octadecenoate + H(+)</text>
        <dbReference type="Rhea" id="RHEA:41103"/>
        <dbReference type="ChEBI" id="CHEBI:15377"/>
        <dbReference type="ChEBI" id="CHEBI:15378"/>
        <dbReference type="ChEBI" id="CHEBI:30823"/>
        <dbReference type="ChEBI" id="CHEBI:77623"/>
        <dbReference type="ChEBI" id="CHEBI:77624"/>
    </reaction>
    <physiologicalReaction direction="left-to-right" evidence="39">
        <dbReference type="Rhea" id="RHEA:41104"/>
    </physiologicalReaction>
</comment>
<evidence type="ECO:0000256" key="31">
    <source>
        <dbReference type="ARBA" id="ARBA00048374"/>
    </source>
</evidence>
<proteinExistence type="inferred from homology"/>
<evidence type="ECO:0000256" key="27">
    <source>
        <dbReference type="ARBA" id="ARBA00048049"/>
    </source>
</evidence>
<comment type="function">
    <text evidence="20">Calcium-independent membrane-associated phospholipase that catalyzes complete diacylation of phospholipids by hydrolyzing both sn-1 and sn-2 fatty acyl chains attached to the glycerol backbone (phospholipase B activity). Has dual phospholipase and lysophospholipase activities toward diacylphospholipids. Preferentially cleaves sn-2 ester bonds over sn-1 bonds. Acts as a lipase toward glycerolipid substrates. Hydrolyzes fatty acyl chains of diacylglycerols with preference for the sn-2 position and of triacylglycerols with not positional selectivity. May also hydrolyze long chain retinyl esters such as retinyl palmitate. May contribute to digestion of dietary phospholipids, glycerolipids and retinoids, facilitating lipid absorption at the brush border.</text>
</comment>
<comment type="catalytic activity">
    <reaction evidence="34">
        <text>1-hexadecanoyl-2-(9Z-octadecenoyl)-sn-glycero-3-phosphoethanolamine + H2O = 1-hexadecanoyl-sn-glycero-3-phosphoethanolamine + (9Z)-octadecenoate + H(+)</text>
        <dbReference type="Rhea" id="RHEA:40911"/>
        <dbReference type="ChEBI" id="CHEBI:15377"/>
        <dbReference type="ChEBI" id="CHEBI:15378"/>
        <dbReference type="ChEBI" id="CHEBI:30823"/>
        <dbReference type="ChEBI" id="CHEBI:73004"/>
        <dbReference type="ChEBI" id="CHEBI:73007"/>
    </reaction>
    <physiologicalReaction direction="left-to-right" evidence="34">
        <dbReference type="Rhea" id="RHEA:40912"/>
    </physiologicalReaction>
</comment>
<evidence type="ECO:0000256" key="23">
    <source>
        <dbReference type="ARBA" id="ARBA00047438"/>
    </source>
</evidence>
<keyword evidence="8" id="KW-0378">Hydrolase</keyword>
<evidence type="ECO:0000256" key="42">
    <source>
        <dbReference type="ARBA" id="ARBA00049461"/>
    </source>
</evidence>
<comment type="similarity">
    <text evidence="2">Belongs to the 'GDSL' lipolytic enzyme family. Phospholipase B1 subfamily.</text>
</comment>
<feature type="signal peptide" evidence="45">
    <location>
        <begin position="1"/>
        <end position="18"/>
    </location>
</feature>
<dbReference type="InterPro" id="IPR001087">
    <property type="entry name" value="GDSL"/>
</dbReference>
<feature type="transmembrane region" description="Helical" evidence="44">
    <location>
        <begin position="420"/>
        <end position="440"/>
    </location>
</feature>
<keyword evidence="7" id="KW-0677">Repeat</keyword>
<evidence type="ECO:0000256" key="22">
    <source>
        <dbReference type="ARBA" id="ARBA00047363"/>
    </source>
</evidence>
<evidence type="ECO:0000256" key="5">
    <source>
        <dbReference type="ARBA" id="ARBA00022692"/>
    </source>
</evidence>
<evidence type="ECO:0000256" key="40">
    <source>
        <dbReference type="ARBA" id="ARBA00049363"/>
    </source>
</evidence>
<evidence type="ECO:0000256" key="6">
    <source>
        <dbReference type="ARBA" id="ARBA00022729"/>
    </source>
</evidence>
<dbReference type="GO" id="GO:0050253">
    <property type="term" value="F:retinyl-palmitate esterase activity"/>
    <property type="evidence" value="ECO:0007669"/>
    <property type="project" value="TreeGrafter"/>
</dbReference>
<comment type="catalytic activity">
    <reaction evidence="14">
        <text>1-hexadecanoyl-2-(9Z,12Z-octadecadienoyl)-sn-glycero-3-phosphocholine + H2O = (9Z,12Z)-octadecadienoate + 1-hexadecanoyl-sn-glycero-3-phosphocholine + H(+)</text>
        <dbReference type="Rhea" id="RHEA:40811"/>
        <dbReference type="ChEBI" id="CHEBI:15377"/>
        <dbReference type="ChEBI" id="CHEBI:15378"/>
        <dbReference type="ChEBI" id="CHEBI:30245"/>
        <dbReference type="ChEBI" id="CHEBI:72998"/>
        <dbReference type="ChEBI" id="CHEBI:73002"/>
    </reaction>
    <physiologicalReaction direction="left-to-right" evidence="14">
        <dbReference type="Rhea" id="RHEA:40812"/>
    </physiologicalReaction>
</comment>
<dbReference type="EnsemblMetazoa" id="G10449.5">
    <property type="protein sequence ID" value="G10449.5:cds"/>
    <property type="gene ID" value="G10449"/>
</dbReference>
<evidence type="ECO:0000256" key="32">
    <source>
        <dbReference type="ARBA" id="ARBA00048386"/>
    </source>
</evidence>
<dbReference type="GO" id="GO:0004622">
    <property type="term" value="F:phosphatidylcholine lysophospholipase activity"/>
    <property type="evidence" value="ECO:0007669"/>
    <property type="project" value="UniProtKB-EC"/>
</dbReference>
<comment type="catalytic activity">
    <reaction evidence="13">
        <text>a triacylglycerol + H2O = a diacylglycerol + a fatty acid + H(+)</text>
        <dbReference type="Rhea" id="RHEA:12044"/>
        <dbReference type="ChEBI" id="CHEBI:15377"/>
        <dbReference type="ChEBI" id="CHEBI:15378"/>
        <dbReference type="ChEBI" id="CHEBI:17855"/>
        <dbReference type="ChEBI" id="CHEBI:18035"/>
        <dbReference type="ChEBI" id="CHEBI:28868"/>
        <dbReference type="EC" id="3.1.1.3"/>
    </reaction>
    <physiologicalReaction direction="left-to-right" evidence="13">
        <dbReference type="Rhea" id="RHEA:12045"/>
    </physiologicalReaction>
</comment>
<comment type="catalytic activity">
    <reaction evidence="37">
        <text>1,3-dihexadecanoyl-2-(9Z-octadecenoyl)glycerol + H2O = 1,3-dihexadecanoylglycerol + (9Z)-octadecenoate + H(+)</text>
        <dbReference type="Rhea" id="RHEA:40983"/>
        <dbReference type="ChEBI" id="CHEBI:15377"/>
        <dbReference type="ChEBI" id="CHEBI:15378"/>
        <dbReference type="ChEBI" id="CHEBI:30823"/>
        <dbReference type="ChEBI" id="CHEBI:75688"/>
        <dbReference type="ChEBI" id="CHEBI:77619"/>
    </reaction>
    <physiologicalReaction direction="left-to-right" evidence="37">
        <dbReference type="Rhea" id="RHEA:40984"/>
    </physiologicalReaction>
</comment>
<evidence type="ECO:0000256" key="45">
    <source>
        <dbReference type="SAM" id="SignalP"/>
    </source>
</evidence>
<evidence type="ECO:0000256" key="13">
    <source>
        <dbReference type="ARBA" id="ARBA00023369"/>
    </source>
</evidence>
<comment type="catalytic activity">
    <reaction evidence="24">
        <text>1-hexadecanoyl-2-(9Z)-octadecenoyl-3-octadecanoyl-sn-glycerol + H2O = 1-hexadecanoyl-2-(9Z-octadecenoyl)-sn-glycerol + octadecanoate + H(+)</text>
        <dbReference type="Rhea" id="RHEA:41111"/>
        <dbReference type="ChEBI" id="CHEBI:15377"/>
        <dbReference type="ChEBI" id="CHEBI:15378"/>
        <dbReference type="ChEBI" id="CHEBI:25629"/>
        <dbReference type="ChEBI" id="CHEBI:75466"/>
        <dbReference type="ChEBI" id="CHEBI:77623"/>
    </reaction>
    <physiologicalReaction direction="left-to-right" evidence="24">
        <dbReference type="Rhea" id="RHEA:41112"/>
    </physiologicalReaction>
</comment>
<evidence type="ECO:0000256" key="2">
    <source>
        <dbReference type="ARBA" id="ARBA00009979"/>
    </source>
</evidence>
<dbReference type="Pfam" id="PF00657">
    <property type="entry name" value="Lipase_GDSL"/>
    <property type="match status" value="1"/>
</dbReference>
<evidence type="ECO:0000256" key="1">
    <source>
        <dbReference type="ARBA" id="ARBA00004247"/>
    </source>
</evidence>
<dbReference type="PANTHER" id="PTHR21325">
    <property type="entry name" value="PHOSPHOLIPASE B, PLB1"/>
    <property type="match status" value="1"/>
</dbReference>
<comment type="catalytic activity">
    <reaction evidence="21">
        <text>1-hexadecanoyl-2-(9Z)-octadecenoyl-3-octadecanoyl-sn-glycerol + H2O = 2-(9Z-octadecenoyl)-3-octadecanoyl-sn-glycerol + hexadecanoate + H(+)</text>
        <dbReference type="Rhea" id="RHEA:41107"/>
        <dbReference type="ChEBI" id="CHEBI:7896"/>
        <dbReference type="ChEBI" id="CHEBI:15377"/>
        <dbReference type="ChEBI" id="CHEBI:15378"/>
        <dbReference type="ChEBI" id="CHEBI:75558"/>
        <dbReference type="ChEBI" id="CHEBI:77623"/>
    </reaction>
    <physiologicalReaction direction="left-to-right" evidence="21">
        <dbReference type="Rhea" id="RHEA:41108"/>
    </physiologicalReaction>
</comment>
<evidence type="ECO:0000256" key="44">
    <source>
        <dbReference type="SAM" id="Phobius"/>
    </source>
</evidence>
<evidence type="ECO:0000256" key="19">
    <source>
        <dbReference type="ARBA" id="ARBA00033022"/>
    </source>
</evidence>
<evidence type="ECO:0000256" key="33">
    <source>
        <dbReference type="ARBA" id="ARBA00048454"/>
    </source>
</evidence>
<comment type="catalytic activity">
    <reaction evidence="22">
        <text>1,3-dihexadecanoyl-2-(9Z-octadecenoyl)glycerol + H2O = 1-hexadecanoyl-2-(9Z-octadecenoyl)-glycerol + hexadecanoate + H(+)</text>
        <dbReference type="Rhea" id="RHEA:40979"/>
        <dbReference type="ChEBI" id="CHEBI:7896"/>
        <dbReference type="ChEBI" id="CHEBI:15377"/>
        <dbReference type="ChEBI" id="CHEBI:15378"/>
        <dbReference type="ChEBI" id="CHEBI:75585"/>
        <dbReference type="ChEBI" id="CHEBI:75688"/>
    </reaction>
    <physiologicalReaction direction="left-to-right" evidence="22">
        <dbReference type="Rhea" id="RHEA:40980"/>
    </physiologicalReaction>
</comment>
<comment type="catalytic activity">
    <reaction evidence="27">
        <text>a 1-O-alkyl-2-acyl-sn-glycero-3-phosphocholine + H2O = a 1-O-alkyl-sn-glycero-3-phosphocholine + a fatty acid + H(+)</text>
        <dbReference type="Rhea" id="RHEA:36231"/>
        <dbReference type="ChEBI" id="CHEBI:15377"/>
        <dbReference type="ChEBI" id="CHEBI:15378"/>
        <dbReference type="ChEBI" id="CHEBI:28868"/>
        <dbReference type="ChEBI" id="CHEBI:30909"/>
        <dbReference type="ChEBI" id="CHEBI:36702"/>
        <dbReference type="EC" id="3.1.1.4"/>
    </reaction>
    <physiologicalReaction direction="left-to-right" evidence="27">
        <dbReference type="Rhea" id="RHEA:36232"/>
    </physiologicalReaction>
</comment>
<comment type="catalytic activity">
    <reaction evidence="36">
        <text>1-hexadecanoyl-2-(9Z-octadecenoyl)-sn-glycero-3-phosphocholine + H2O = 1-hexadecanoyl-sn-glycero-3-phosphocholine + (9Z)-octadecenoate + H(+)</text>
        <dbReference type="Rhea" id="RHEA:38779"/>
        <dbReference type="ChEBI" id="CHEBI:15377"/>
        <dbReference type="ChEBI" id="CHEBI:15378"/>
        <dbReference type="ChEBI" id="CHEBI:30823"/>
        <dbReference type="ChEBI" id="CHEBI:72998"/>
        <dbReference type="ChEBI" id="CHEBI:73001"/>
    </reaction>
    <physiologicalReaction direction="left-to-right" evidence="36">
        <dbReference type="Rhea" id="RHEA:38780"/>
    </physiologicalReaction>
</comment>
<keyword evidence="12" id="KW-0325">Glycoprotein</keyword>
<evidence type="ECO:0000256" key="12">
    <source>
        <dbReference type="ARBA" id="ARBA00023180"/>
    </source>
</evidence>
<name>A0A8W8HPB4_MAGGI</name>
<dbReference type="PANTHER" id="PTHR21325:SF31">
    <property type="entry name" value="GH22081P-RELATED"/>
    <property type="match status" value="1"/>
</dbReference>
<keyword evidence="9 44" id="KW-1133">Transmembrane helix</keyword>
<organism evidence="46 47">
    <name type="scientific">Magallana gigas</name>
    <name type="common">Pacific oyster</name>
    <name type="synonym">Crassostrea gigas</name>
    <dbReference type="NCBI Taxonomy" id="29159"/>
    <lineage>
        <taxon>Eukaryota</taxon>
        <taxon>Metazoa</taxon>
        <taxon>Spiralia</taxon>
        <taxon>Lophotrochozoa</taxon>
        <taxon>Mollusca</taxon>
        <taxon>Bivalvia</taxon>
        <taxon>Autobranchia</taxon>
        <taxon>Pteriomorphia</taxon>
        <taxon>Ostreida</taxon>
        <taxon>Ostreoidea</taxon>
        <taxon>Ostreidae</taxon>
        <taxon>Magallana</taxon>
    </lineage>
</organism>
<keyword evidence="47" id="KW-1185">Reference proteome</keyword>
<evidence type="ECO:0000256" key="38">
    <source>
        <dbReference type="ARBA" id="ARBA00048872"/>
    </source>
</evidence>
<evidence type="ECO:0000256" key="24">
    <source>
        <dbReference type="ARBA" id="ARBA00047459"/>
    </source>
</evidence>
<comment type="catalytic activity">
    <reaction evidence="29">
        <text>1,2-dihexadecanoyl-sn-glycero-3-phosphocholine + H2O = 1-hexadecanoyl-sn-glycero-3-phosphocholine + hexadecanoate + H(+)</text>
        <dbReference type="Rhea" id="RHEA:41223"/>
        <dbReference type="ChEBI" id="CHEBI:7896"/>
        <dbReference type="ChEBI" id="CHEBI:15377"/>
        <dbReference type="ChEBI" id="CHEBI:15378"/>
        <dbReference type="ChEBI" id="CHEBI:72998"/>
        <dbReference type="ChEBI" id="CHEBI:72999"/>
    </reaction>
    <physiologicalReaction direction="left-to-right" evidence="29">
        <dbReference type="Rhea" id="RHEA:41224"/>
    </physiologicalReaction>
</comment>
<comment type="catalytic activity">
    <reaction evidence="30">
        <text>1-hexadecanoyl-2-(9Z,12Z-octadecadienoyl)-sn-glycero-3-phosphocholine + H2O = 2-(9Z,12Z-octadecadienoyl)-sn-glycero-3-phosphocholine + hexadecanoate + H(+)</text>
        <dbReference type="Rhea" id="RHEA:40971"/>
        <dbReference type="ChEBI" id="CHEBI:7896"/>
        <dbReference type="ChEBI" id="CHEBI:15377"/>
        <dbReference type="ChEBI" id="CHEBI:15378"/>
        <dbReference type="ChEBI" id="CHEBI:73002"/>
        <dbReference type="ChEBI" id="CHEBI:76084"/>
    </reaction>
    <physiologicalReaction direction="left-to-right" evidence="30">
        <dbReference type="Rhea" id="RHEA:40972"/>
    </physiologicalReaction>
</comment>
<dbReference type="GO" id="GO:0006644">
    <property type="term" value="P:phospholipid metabolic process"/>
    <property type="evidence" value="ECO:0007669"/>
    <property type="project" value="TreeGrafter"/>
</dbReference>
<dbReference type="SUPFAM" id="SSF52266">
    <property type="entry name" value="SGNH hydrolase"/>
    <property type="match status" value="1"/>
</dbReference>
<evidence type="ECO:0000313" key="46">
    <source>
        <dbReference type="EnsemblMetazoa" id="G10449.5:cds"/>
    </source>
</evidence>
<reference evidence="46" key="1">
    <citation type="submission" date="2022-08" db="UniProtKB">
        <authorList>
            <consortium name="EnsemblMetazoa"/>
        </authorList>
    </citation>
    <scope>IDENTIFICATION</scope>
    <source>
        <strain evidence="46">05x7-T-G4-1.051#20</strain>
    </source>
</reference>
<dbReference type="FunFam" id="3.40.50.1110:FF:000005">
    <property type="entry name" value="Phospholipase B1"/>
    <property type="match status" value="1"/>
</dbReference>
<comment type="catalytic activity">
    <reaction evidence="28">
        <text>1,2-di-(9Z-octadecenoyl)-sn-glycero-3-phosphocholine + H2O = 1-(9Z-octadecenoyl)-sn-glycero-3-phosphocholine + (9Z)-octadecenoate + H(+)</text>
        <dbReference type="Rhea" id="RHEA:40923"/>
        <dbReference type="ChEBI" id="CHEBI:15377"/>
        <dbReference type="ChEBI" id="CHEBI:15378"/>
        <dbReference type="ChEBI" id="CHEBI:28610"/>
        <dbReference type="ChEBI" id="CHEBI:30823"/>
        <dbReference type="ChEBI" id="CHEBI:74669"/>
    </reaction>
    <physiologicalReaction direction="left-to-right" evidence="28">
        <dbReference type="Rhea" id="RHEA:40924"/>
    </physiologicalReaction>
</comment>
<dbReference type="EnsemblMetazoa" id="G10449.1">
    <property type="protein sequence ID" value="G10449.1:cds"/>
    <property type="gene ID" value="G10449"/>
</dbReference>
<evidence type="ECO:0000256" key="17">
    <source>
        <dbReference type="ARBA" id="ARBA00031182"/>
    </source>
</evidence>
<evidence type="ECO:0000256" key="20">
    <source>
        <dbReference type="ARBA" id="ARBA00045916"/>
    </source>
</evidence>
<evidence type="ECO:0000256" key="14">
    <source>
        <dbReference type="ARBA" id="ARBA00023408"/>
    </source>
</evidence>
<evidence type="ECO:0000256" key="35">
    <source>
        <dbReference type="ARBA" id="ARBA00048656"/>
    </source>
</evidence>
<evidence type="ECO:0000256" key="34">
    <source>
        <dbReference type="ARBA" id="ARBA00048613"/>
    </source>
</evidence>
<evidence type="ECO:0000256" key="15">
    <source>
        <dbReference type="ARBA" id="ARBA00023422"/>
    </source>
</evidence>
<evidence type="ECO:0000256" key="26">
    <source>
        <dbReference type="ARBA" id="ARBA00048015"/>
    </source>
</evidence>
<evidence type="ECO:0000256" key="8">
    <source>
        <dbReference type="ARBA" id="ARBA00022801"/>
    </source>
</evidence>
<dbReference type="AlphaFoldDB" id="A0A8W8HPB4"/>
<comment type="catalytic activity">
    <reaction evidence="32">
        <text>1,2,3-tri-(9Z-octadecenoyl)-glycerol + H2O = di-(9Z)-octadecenoylglycerol + (9Z)-octadecenoate + H(+)</text>
        <dbReference type="Rhea" id="RHEA:38575"/>
        <dbReference type="ChEBI" id="CHEBI:15377"/>
        <dbReference type="ChEBI" id="CHEBI:15378"/>
        <dbReference type="ChEBI" id="CHEBI:30823"/>
        <dbReference type="ChEBI" id="CHEBI:53753"/>
        <dbReference type="ChEBI" id="CHEBI:75945"/>
    </reaction>
    <physiologicalReaction direction="left-to-right" evidence="32">
        <dbReference type="Rhea" id="RHEA:38576"/>
    </physiologicalReaction>
</comment>
<dbReference type="InterPro" id="IPR036514">
    <property type="entry name" value="SGNH_hydro_sf"/>
</dbReference>
<protein>
    <recommendedName>
        <fullName evidence="3">Phospholipase B1, membrane-associated</fullName>
    </recommendedName>
    <alternativeName>
        <fullName evidence="16">Lysophospholipase</fullName>
    </alternativeName>
    <alternativeName>
        <fullName evidence="17">Phospholipase A2</fullName>
    </alternativeName>
    <alternativeName>
        <fullName evidence="19">Phospholipase B/lipase</fullName>
    </alternativeName>
    <alternativeName>
        <fullName evidence="18">Triacylglycerol lipase</fullName>
    </alternativeName>
</protein>
<accession>A0A8W8HPB4</accession>
<dbReference type="Gene3D" id="3.40.50.1110">
    <property type="entry name" value="SGNH hydrolase"/>
    <property type="match status" value="1"/>
</dbReference>